<organism evidence="2 3">
    <name type="scientific">Prauserella marina</name>
    <dbReference type="NCBI Taxonomy" id="530584"/>
    <lineage>
        <taxon>Bacteria</taxon>
        <taxon>Bacillati</taxon>
        <taxon>Actinomycetota</taxon>
        <taxon>Actinomycetes</taxon>
        <taxon>Pseudonocardiales</taxon>
        <taxon>Pseudonocardiaceae</taxon>
        <taxon>Prauserella</taxon>
    </lineage>
</organism>
<dbReference type="EMBL" id="FMZE01000005">
    <property type="protein sequence ID" value="SDD00615.1"/>
    <property type="molecule type" value="Genomic_DNA"/>
</dbReference>
<keyword evidence="1" id="KW-0472">Membrane</keyword>
<evidence type="ECO:0000313" key="2">
    <source>
        <dbReference type="EMBL" id="SDD00615.1"/>
    </source>
</evidence>
<keyword evidence="1" id="KW-1133">Transmembrane helix</keyword>
<dbReference type="Proteomes" id="UP000199494">
    <property type="component" value="Unassembled WGS sequence"/>
</dbReference>
<reference evidence="2 3" key="1">
    <citation type="submission" date="2016-10" db="EMBL/GenBank/DDBJ databases">
        <authorList>
            <person name="de Groot N.N."/>
        </authorList>
    </citation>
    <scope>NUCLEOTIDE SEQUENCE [LARGE SCALE GENOMIC DNA]</scope>
    <source>
        <strain evidence="2 3">CGMCC 4.5506</strain>
    </source>
</reference>
<comment type="subcellular location">
    <subcellularLocation>
        <location evidence="1">Cell membrane</location>
        <topology evidence="1">Multi-pass membrane protein</topology>
    </subcellularLocation>
</comment>
<name>A0A222VQJ8_9PSEU</name>
<dbReference type="PANTHER" id="PTHR30353">
    <property type="entry name" value="INNER MEMBRANE PROTEIN DEDA-RELATED"/>
    <property type="match status" value="1"/>
</dbReference>
<feature type="transmembrane region" description="Helical" evidence="1">
    <location>
        <begin position="15"/>
        <end position="45"/>
    </location>
</feature>
<accession>A0A222VQJ8</accession>
<evidence type="ECO:0000256" key="1">
    <source>
        <dbReference type="RuleBase" id="RU367016"/>
    </source>
</evidence>
<keyword evidence="3" id="KW-1185">Reference proteome</keyword>
<evidence type="ECO:0000313" key="3">
    <source>
        <dbReference type="Proteomes" id="UP000199494"/>
    </source>
</evidence>
<keyword evidence="1" id="KW-0812">Transmembrane</keyword>
<comment type="similarity">
    <text evidence="1">Belongs to the DedA family.</text>
</comment>
<dbReference type="STRING" id="530584.SAMN05421630_105149"/>
<dbReference type="PANTHER" id="PTHR30353:SF0">
    <property type="entry name" value="TRANSMEMBRANE PROTEIN"/>
    <property type="match status" value="1"/>
</dbReference>
<dbReference type="KEGG" id="pmad:BAY61_15515"/>
<comment type="caution">
    <text evidence="1">Lacks conserved residue(s) required for the propagation of feature annotation.</text>
</comment>
<feature type="transmembrane region" description="Helical" evidence="1">
    <location>
        <begin position="167"/>
        <end position="186"/>
    </location>
</feature>
<dbReference type="GO" id="GO:0005886">
    <property type="term" value="C:plasma membrane"/>
    <property type="evidence" value="ECO:0007669"/>
    <property type="project" value="UniProtKB-SubCell"/>
</dbReference>
<dbReference type="InterPro" id="IPR032818">
    <property type="entry name" value="DedA-like"/>
</dbReference>
<proteinExistence type="inferred from homology"/>
<gene>
    <name evidence="2" type="ORF">SAMN05421630_105149</name>
</gene>
<sequence length="214" mass="21919">MVDLLGWLRALPQPLLLLAVAATIVAEAGLLIGVFLPGASAAIALGVIARAGTVNPALAAGTVALAAVAGTHFAYLRGRAGALPTPRRLAGPREHAVRLLRRSGPLALCFAQWLVAVRTLTPRLAGFAGLGYRRFAMASVPSGLTWGVVLTTLGHLAAGAYESLTQVFGFGAAGVVAVLALAWLLARRTVSARTTRRDRSDPGGQTSECVAGPA</sequence>
<keyword evidence="1" id="KW-1003">Cell membrane</keyword>
<feature type="transmembrane region" description="Helical" evidence="1">
    <location>
        <begin position="57"/>
        <end position="76"/>
    </location>
</feature>
<dbReference type="AlphaFoldDB" id="A0A222VQJ8"/>
<protein>
    <submittedName>
        <fullName evidence="2">Membrane-associated protein</fullName>
    </submittedName>
</protein>
<dbReference type="OrthoDB" id="9813426at2"/>
<dbReference type="RefSeq" id="WP_091804397.1">
    <property type="nucleotide sequence ID" value="NZ_CP016353.1"/>
</dbReference>